<keyword evidence="2" id="KW-0472">Membrane</keyword>
<dbReference type="InterPro" id="IPR005625">
    <property type="entry name" value="PepSY-ass_TM"/>
</dbReference>
<proteinExistence type="predicted"/>
<dbReference type="Proteomes" id="UP000604241">
    <property type="component" value="Unassembled WGS sequence"/>
</dbReference>
<dbReference type="PANTHER" id="PTHR34219:SF1">
    <property type="entry name" value="PEPSY DOMAIN-CONTAINING PROTEIN"/>
    <property type="match status" value="1"/>
</dbReference>
<keyword evidence="2" id="KW-1133">Transmembrane helix</keyword>
<feature type="transmembrane region" description="Helical" evidence="2">
    <location>
        <begin position="173"/>
        <end position="195"/>
    </location>
</feature>
<reference evidence="3 4" key="1">
    <citation type="submission" date="2020-08" db="EMBL/GenBank/DDBJ databases">
        <title>A Genomic Blueprint of the Chicken Gut Microbiome.</title>
        <authorList>
            <person name="Gilroy R."/>
            <person name="Ravi A."/>
            <person name="Getino M."/>
            <person name="Pursley I."/>
            <person name="Horton D.L."/>
            <person name="Alikhan N.-F."/>
            <person name="Baker D."/>
            <person name="Gharbi K."/>
            <person name="Hall N."/>
            <person name="Watson M."/>
            <person name="Adriaenssens E.M."/>
            <person name="Foster-Nyarko E."/>
            <person name="Jarju S."/>
            <person name="Secka A."/>
            <person name="Antonio M."/>
            <person name="Oren A."/>
            <person name="Chaudhuri R."/>
            <person name="La Ragione R.M."/>
            <person name="Hildebrand F."/>
            <person name="Pallen M.J."/>
        </authorList>
    </citation>
    <scope>NUCLEOTIDE SEQUENCE [LARGE SCALE GENOMIC DNA]</scope>
    <source>
        <strain evidence="3 4">Sa3CUA2</strain>
    </source>
</reference>
<name>A0ABR8QHE0_9CELL</name>
<organism evidence="3 4">
    <name type="scientific">Cellulomonas avistercoris</name>
    <dbReference type="NCBI Taxonomy" id="2762242"/>
    <lineage>
        <taxon>Bacteria</taxon>
        <taxon>Bacillati</taxon>
        <taxon>Actinomycetota</taxon>
        <taxon>Actinomycetes</taxon>
        <taxon>Micrococcales</taxon>
        <taxon>Cellulomonadaceae</taxon>
        <taxon>Cellulomonas</taxon>
    </lineage>
</organism>
<feature type="region of interest" description="Disordered" evidence="1">
    <location>
        <begin position="1"/>
        <end position="24"/>
    </location>
</feature>
<dbReference type="RefSeq" id="WP_191784503.1">
    <property type="nucleotide sequence ID" value="NZ_JACSQV010000016.1"/>
</dbReference>
<protein>
    <submittedName>
        <fullName evidence="3">PepSY domain-containing protein</fullName>
    </submittedName>
</protein>
<dbReference type="PANTHER" id="PTHR34219">
    <property type="entry name" value="IRON-REGULATED INNER MEMBRANE PROTEIN-RELATED"/>
    <property type="match status" value="1"/>
</dbReference>
<evidence type="ECO:0000256" key="2">
    <source>
        <dbReference type="SAM" id="Phobius"/>
    </source>
</evidence>
<feature type="transmembrane region" description="Helical" evidence="2">
    <location>
        <begin position="37"/>
        <end position="61"/>
    </location>
</feature>
<gene>
    <name evidence="3" type="ORF">H9657_16390</name>
</gene>
<feature type="transmembrane region" description="Helical" evidence="2">
    <location>
        <begin position="388"/>
        <end position="408"/>
    </location>
</feature>
<dbReference type="EMBL" id="JACSQV010000016">
    <property type="protein sequence ID" value="MBD7919852.1"/>
    <property type="molecule type" value="Genomic_DNA"/>
</dbReference>
<feature type="transmembrane region" description="Helical" evidence="2">
    <location>
        <begin position="220"/>
        <end position="237"/>
    </location>
</feature>
<evidence type="ECO:0000313" key="3">
    <source>
        <dbReference type="EMBL" id="MBD7919852.1"/>
    </source>
</evidence>
<sequence length="479" mass="50848">MTSTPTSTTDAPQPGAPPDPPARGSLWSALQPVLLRLHFYAGILVGPFLLVAAVTGLLYSVSPQLEAVVHRHELTVDEVGATRLDLADQVAAARAAHPEGQVVQVQPAATPDGTTRVVLAATDVPEGKDRTVFVDPYTAEVRGSLATYTGFLPVRWTLDDLHRNLLLGEPGRVYSELAASWLWVVVLGGVAMWVARSARRGRWRRLVVPDRTGPARRRTLSWHGVVGLVVALGLLVLSATGMTWSVRAGANVGELRTAWGWTTTYLDTTLPGAAAGEEDPHAEHRLGDGTPDAVLTAGIGVDGVLAVARDEGLRDPLRLTPPADATHAWGVAEHGGGLPSRADSIAVDPMDGTVVSRVDFADQHLVAKLAHWGIYAHMGELFGVANQVALAGLATGLITLVVLGYRMWWQRRPTREPGFGPGPLLPPGALRAAPRALTVVVLGLAALVGWFVPLFGVPLLAFLLVDTALAARHRRTTKA</sequence>
<accession>A0ABR8QHE0</accession>
<feature type="transmembrane region" description="Helical" evidence="2">
    <location>
        <begin position="436"/>
        <end position="465"/>
    </location>
</feature>
<keyword evidence="4" id="KW-1185">Reference proteome</keyword>
<evidence type="ECO:0000313" key="4">
    <source>
        <dbReference type="Proteomes" id="UP000604241"/>
    </source>
</evidence>
<dbReference type="Pfam" id="PF03929">
    <property type="entry name" value="PepSY_TM"/>
    <property type="match status" value="1"/>
</dbReference>
<evidence type="ECO:0000256" key="1">
    <source>
        <dbReference type="SAM" id="MobiDB-lite"/>
    </source>
</evidence>
<keyword evidence="2" id="KW-0812">Transmembrane</keyword>
<comment type="caution">
    <text evidence="3">The sequence shown here is derived from an EMBL/GenBank/DDBJ whole genome shotgun (WGS) entry which is preliminary data.</text>
</comment>